<dbReference type="EMBL" id="CP000667">
    <property type="protein sequence ID" value="ABP55493.1"/>
    <property type="molecule type" value="Genomic_DNA"/>
</dbReference>
<dbReference type="InterPro" id="IPR000182">
    <property type="entry name" value="GNAT_dom"/>
</dbReference>
<evidence type="ECO:0000259" key="6">
    <source>
        <dbReference type="PROSITE" id="PS50075"/>
    </source>
</evidence>
<dbReference type="PROSITE" id="PS00012">
    <property type="entry name" value="PHOSPHOPANTETHEINE"/>
    <property type="match status" value="1"/>
</dbReference>
<dbReference type="STRING" id="369723.Strop_3056"/>
<dbReference type="Gene3D" id="3.40.50.720">
    <property type="entry name" value="NAD(P)-binding Rossmann-like Domain"/>
    <property type="match status" value="1"/>
</dbReference>
<dbReference type="PATRIC" id="fig|369723.5.peg.3145"/>
<feature type="domain" description="Ketosynthase family 3 (KS3)" evidence="8">
    <location>
        <begin position="644"/>
        <end position="1069"/>
    </location>
</feature>
<dbReference type="NCBIfam" id="TIGR01746">
    <property type="entry name" value="Thioester-redct"/>
    <property type="match status" value="1"/>
</dbReference>
<dbReference type="SUPFAM" id="SSF56801">
    <property type="entry name" value="Acetyl-CoA synthetase-like"/>
    <property type="match status" value="1"/>
</dbReference>
<dbReference type="eggNOG" id="COG0318">
    <property type="taxonomic scope" value="Bacteria"/>
</dbReference>
<dbReference type="InterPro" id="IPR042099">
    <property type="entry name" value="ANL_N_sf"/>
</dbReference>
<dbReference type="InterPro" id="IPR036736">
    <property type="entry name" value="ACP-like_sf"/>
</dbReference>
<dbReference type="Gene3D" id="3.40.366.10">
    <property type="entry name" value="Malonyl-Coenzyme A Acyl Carrier Protein, domain 2"/>
    <property type="match status" value="1"/>
</dbReference>
<dbReference type="PROSITE" id="PS52004">
    <property type="entry name" value="KS3_2"/>
    <property type="match status" value="1"/>
</dbReference>
<dbReference type="Pfam" id="PF02801">
    <property type="entry name" value="Ketoacyl-synt_C"/>
    <property type="match status" value="1"/>
</dbReference>
<dbReference type="Pfam" id="PF13508">
    <property type="entry name" value="Acetyltransf_7"/>
    <property type="match status" value="1"/>
</dbReference>
<organism evidence="9 10">
    <name type="scientific">Salinispora tropica (strain ATCC BAA-916 / DSM 44818 / JCM 13857 / NBRC 105044 / CNB-440)</name>
    <dbReference type="NCBI Taxonomy" id="369723"/>
    <lineage>
        <taxon>Bacteria</taxon>
        <taxon>Bacillati</taxon>
        <taxon>Actinomycetota</taxon>
        <taxon>Actinomycetes</taxon>
        <taxon>Micromonosporales</taxon>
        <taxon>Micromonosporaceae</taxon>
        <taxon>Salinispora</taxon>
    </lineage>
</organism>
<dbReference type="FunFam" id="3.40.47.10:FF:000019">
    <property type="entry name" value="Polyketide synthase type I"/>
    <property type="match status" value="1"/>
</dbReference>
<dbReference type="InterPro" id="IPR016181">
    <property type="entry name" value="Acyl_CoA_acyltransferase"/>
</dbReference>
<dbReference type="Pfam" id="PF00550">
    <property type="entry name" value="PP-binding"/>
    <property type="match status" value="2"/>
</dbReference>
<evidence type="ECO:0000256" key="3">
    <source>
        <dbReference type="ARBA" id="ARBA00022679"/>
    </source>
</evidence>
<dbReference type="PANTHER" id="PTHR43775">
    <property type="entry name" value="FATTY ACID SYNTHASE"/>
    <property type="match status" value="1"/>
</dbReference>
<evidence type="ECO:0000259" key="8">
    <source>
        <dbReference type="PROSITE" id="PS52004"/>
    </source>
</evidence>
<dbReference type="InterPro" id="IPR020841">
    <property type="entry name" value="PKS_Beta-ketoAc_synthase_dom"/>
</dbReference>
<dbReference type="SMART" id="SM00827">
    <property type="entry name" value="PKS_AT"/>
    <property type="match status" value="1"/>
</dbReference>
<dbReference type="InterPro" id="IPR025110">
    <property type="entry name" value="AMP-bd_C"/>
</dbReference>
<gene>
    <name evidence="9" type="ordered locus">Strop_3056</name>
</gene>
<dbReference type="InterPro" id="IPR020806">
    <property type="entry name" value="PKS_PP-bd"/>
</dbReference>
<dbReference type="GO" id="GO:0031177">
    <property type="term" value="F:phosphopantetheine binding"/>
    <property type="evidence" value="ECO:0007669"/>
    <property type="project" value="InterPro"/>
</dbReference>
<dbReference type="Proteomes" id="UP000000235">
    <property type="component" value="Chromosome"/>
</dbReference>
<keyword evidence="1" id="KW-0596">Phosphopantetheine</keyword>
<dbReference type="SUPFAM" id="SSF55048">
    <property type="entry name" value="Probable ACP-binding domain of malonyl-CoA ACP transacylase"/>
    <property type="match status" value="1"/>
</dbReference>
<dbReference type="Gene3D" id="1.10.1200.10">
    <property type="entry name" value="ACP-like"/>
    <property type="match status" value="2"/>
</dbReference>
<feature type="region of interest" description="Disordered" evidence="5">
    <location>
        <begin position="1520"/>
        <end position="1560"/>
    </location>
</feature>
<dbReference type="FunFam" id="3.40.366.10:FF:000002">
    <property type="entry name" value="Probable polyketide synthase 2"/>
    <property type="match status" value="1"/>
</dbReference>
<feature type="domain" description="Carrier" evidence="6">
    <location>
        <begin position="1589"/>
        <end position="1664"/>
    </location>
</feature>
<proteinExistence type="predicted"/>
<protein>
    <submittedName>
        <fullName evidence="9">Thioester reductase domain</fullName>
    </submittedName>
</protein>
<dbReference type="InterPro" id="IPR001227">
    <property type="entry name" value="Ac_transferase_dom_sf"/>
</dbReference>
<sequence>MRSELIRPLSELLGEHAVRRGDKIAFADGKRGVSYADLDRRTARLAGHLAALGLETGGRAVILMGNSVEAVESSLAVIRAGGIAVPLNPQSSTAEIDHLLDDAEPTVIVCDPARFGQVVRRHHPGRPPRVIRTGEAEAEEDAAAETVRYEELMGTEPSGPAPDEAALDAPAWMLYTSGTTGRPKGVLYSLRSSLWLVAAGHEPVLGLSEQDRLLWPMPLFHGLGQNLCVLGVTAVGASARLMSGFAPSEVRDLLREEAITFLAGVPTTYHYLLDQVTDATTDLSALRLGFVAGSASGAALGSRFEEAFGVPLVDQYGSSETGAITSNRPFGERVPGSVGPPLPGVDIRLVDPDTGQDVPTGKEGEVWVAGPNLMLGYHGQPDATAAVLRDGWYRTGDLGRRDALGHLTLTGRRKELIIRGGENIHPVEVEEVLRTAAGVADVAVGAEPHDVLGEVPVAYLVPGPEGVDAATVFAHCRRLLSFFKVPDRLYTIERVPRTSTGKITRHLLAEADPQLLGVATPDGEAGEAAPIDGTAWAAQLRELPPSERTRSVLELVRSEVARAVGLDSAEQIRPDQPFVDLGLGSLAVVGVGQRLCARVGLRLPATVVFDHPTPTALAARLVAEVSGTRAPAEGTHAPDRAGADEPIAIVAMACRFPGEVEDPDQLWAMIAEGRDATSELPDDRNWPLDTLIDPNPDHLGTSYVSRGGFISDPAGFDAAFFGISPREATAMDPQQRVLLEIAWEAFERAGIDPTRVAGSPTGLFIGTKGQTYSSLAAPASEYEGYLGFATSGSVLSGRVAYTLGLEGPAITVDTACSASLVALHLACQSLHAGESRLALAGGVTVMATPDDLITFSRQRGLAVDGRVKAFAAAADGTAFGEGAGVVLLERLSDARRAGRKVLAVIRGSAVNQDGTSNGLTAPNGQAQQRLIRQALAAARLGPADIDLVEAHGTGTALGDPIEAEAILATYGQGRAPEQPVWLGSVKSNITHTQAAAGTAGLIKIVQAMRHRTLPATLNVDQPSPHVDWTSGQVRLATEPRPWQVAGRPRRAGVSAFGISGTNAHVIVEESPVEPPVSASVDESRSPAAVPWLLSARSPVALRTQAARLASMTRSAPELSPAAVGRALARSRAGLDHRATVVGTETKQLLAGLEALASGTPAAGLTTARAVPDRAVAVLFTGQGAQYPGMGRHLYDSFDVFAAALDEVCQFLAPEVRPALLAPAGTPDDESIHQTGLAQPALFALGVAQFALLRSWGVHPSVLAGHSIGEITAAHVAGVLSLPDAARLVNARGALMQALPPGGAMLAVKATEEEILPLLSGEESRIGIAAINATRSVVVSGDEEAVTSLATRLAEHGHRATRLRVSHAFHSAHMDPVLDDFRAVAESLAYQRPTIPIVSTMTGVAAGAELLTPGYWVEQLRQPVRFAPAVRAIRTQGTDTFVELGPDGVLTALVRETLGADEHHAVPFCRRGRSGAEAAALGALHALGVPVEWEGFFPPTDEPEVDLPTYPFQRRRYWLPPTAVPSPTRPGPALRERVGGADSSRLGAATERSTGTVPSAGATPAVDAAQLAGAMLAARLGALDEEEQFLHLVQTVTALVAAVLGHADPDEIDPDASLLDLGFDSLTAVELRNQIRDLSGVNLPASLVFEFPTVAVLADHLLSRVLRAADDDEDRVDFAAEVTLAADIVCADEVITAVTEPREVLLTGATGFLGAFLLRDLMRSTNAVVHCLVRSTDEKPAPDRLRDNLQWYQLWDEIDPNRLSVVVGDLAAPRFGLSEQRYDELSRRVDTVYHAAATVNGLYPYSSLKATNVTGTEEILRLAARHRSVPVHHVSSTGVFSAEVVPGVALKSTDPPGPAAALSSGYRQTKLVAEQIIEIARERGLPVSIYRVDEISGDSEQGRCQTHDFVWLSMKGILQAEAVPTDPAGIFHLVPVDYVSSAILRLSRNANAVNHNHHLANSTHLPFAEMTDALRARGYRLDELGWDTWVRRVRSNPENTMVAMVDSFESTIYSGRNHYLTVDTSETRALLAGSGVDCPAMTRDLFEKYVDFFVRVGYFPPPGGHQTTGSAGGRLHIRPATTADLPRLAQICYEAFEATNTALGLPPEWSSEQAVLEMLQGRLASPSCVSEVAVDATGSVVGSNFLVLGEEVAAFGPLSVAPETQGGGVGRMLMESIVAASNRLGCSSVRAVQVTNNTSAYRLYSSLGFVPQEQLSLMVGYVPPTPGNLAGFEVRPMTEADVAGCQTLYRKINGHSRDSEIHMAAKRAFDWSMPYVVLDKTNGELCGYTTGLADLGHLAATSEAAAWALYAGAGELMRRQDPHGLAPRLRIPGRLAPELLSWAARTRGVSLLRLETLISLGGYTPPEGGVSCPGLSY</sequence>
<feature type="region of interest" description="Disordered" evidence="5">
    <location>
        <begin position="324"/>
        <end position="343"/>
    </location>
</feature>
<dbReference type="GO" id="GO:0006633">
    <property type="term" value="P:fatty acid biosynthetic process"/>
    <property type="evidence" value="ECO:0007669"/>
    <property type="project" value="InterPro"/>
</dbReference>
<dbReference type="SMART" id="SM00825">
    <property type="entry name" value="PKS_KS"/>
    <property type="match status" value="1"/>
</dbReference>
<dbReference type="PROSITE" id="PS00606">
    <property type="entry name" value="KS3_1"/>
    <property type="match status" value="1"/>
</dbReference>
<dbReference type="PROSITE" id="PS51186">
    <property type="entry name" value="GNAT"/>
    <property type="match status" value="1"/>
</dbReference>
<name>A4X9C6_SALTO</name>
<dbReference type="PROSITE" id="PS50075">
    <property type="entry name" value="CARRIER"/>
    <property type="match status" value="2"/>
</dbReference>
<evidence type="ECO:0000256" key="2">
    <source>
        <dbReference type="ARBA" id="ARBA00022553"/>
    </source>
</evidence>
<dbReference type="InterPro" id="IPR016035">
    <property type="entry name" value="Acyl_Trfase/lysoPLipase"/>
</dbReference>
<dbReference type="CDD" id="cd05235">
    <property type="entry name" value="SDR_e1"/>
    <property type="match status" value="1"/>
</dbReference>
<dbReference type="SMART" id="SM01294">
    <property type="entry name" value="PKS_PP_betabranch"/>
    <property type="match status" value="2"/>
</dbReference>
<dbReference type="InterPro" id="IPR016039">
    <property type="entry name" value="Thiolase-like"/>
</dbReference>
<dbReference type="Pfam" id="PF00109">
    <property type="entry name" value="ketoacyl-synt"/>
    <property type="match status" value="1"/>
</dbReference>
<dbReference type="InterPro" id="IPR036291">
    <property type="entry name" value="NAD(P)-bd_dom_sf"/>
</dbReference>
<dbReference type="SUPFAM" id="SSF47336">
    <property type="entry name" value="ACP-like"/>
    <property type="match status" value="2"/>
</dbReference>
<dbReference type="Gene3D" id="3.40.50.12780">
    <property type="entry name" value="N-terminal domain of ligase-like"/>
    <property type="match status" value="1"/>
</dbReference>
<evidence type="ECO:0000256" key="4">
    <source>
        <dbReference type="ARBA" id="ARBA00023315"/>
    </source>
</evidence>
<dbReference type="eggNOG" id="COG3320">
    <property type="taxonomic scope" value="Bacteria"/>
</dbReference>
<dbReference type="SUPFAM" id="SSF52151">
    <property type="entry name" value="FabD/lysophospholipase-like"/>
    <property type="match status" value="1"/>
</dbReference>
<evidence type="ECO:0000256" key="5">
    <source>
        <dbReference type="SAM" id="MobiDB-lite"/>
    </source>
</evidence>
<keyword evidence="10" id="KW-1185">Reference proteome</keyword>
<dbReference type="InterPro" id="IPR045851">
    <property type="entry name" value="AMP-bd_C_sf"/>
</dbReference>
<dbReference type="InterPro" id="IPR006162">
    <property type="entry name" value="Ppantetheine_attach_site"/>
</dbReference>
<dbReference type="Gene3D" id="3.40.630.30">
    <property type="match status" value="1"/>
</dbReference>
<keyword evidence="3" id="KW-0808">Transferase</keyword>
<dbReference type="RefSeq" id="WP_012014271.1">
    <property type="nucleotide sequence ID" value="NC_009380.1"/>
</dbReference>
<dbReference type="Gene3D" id="3.30.70.3290">
    <property type="match status" value="1"/>
</dbReference>
<dbReference type="CDD" id="cd00833">
    <property type="entry name" value="PKS"/>
    <property type="match status" value="1"/>
</dbReference>
<dbReference type="PANTHER" id="PTHR43775:SF51">
    <property type="entry name" value="INACTIVE PHENOLPHTHIOCEROL SYNTHESIS POLYKETIDE SYNTHASE TYPE I PKS1-RELATED"/>
    <property type="match status" value="1"/>
</dbReference>
<dbReference type="Gene3D" id="3.30.300.30">
    <property type="match status" value="1"/>
</dbReference>
<dbReference type="SUPFAM" id="SSF53901">
    <property type="entry name" value="Thiolase-like"/>
    <property type="match status" value="1"/>
</dbReference>
<keyword evidence="2" id="KW-0597">Phosphoprotein</keyword>
<dbReference type="eggNOG" id="COG3153">
    <property type="taxonomic scope" value="Bacteria"/>
</dbReference>
<dbReference type="InterPro" id="IPR020845">
    <property type="entry name" value="AMP-binding_CS"/>
</dbReference>
<dbReference type="InterPro" id="IPR010080">
    <property type="entry name" value="Thioester_reductase-like_dom"/>
</dbReference>
<dbReference type="SUPFAM" id="SSF51735">
    <property type="entry name" value="NAD(P)-binding Rossmann-fold domains"/>
    <property type="match status" value="1"/>
</dbReference>
<dbReference type="HOGENOM" id="CLU_001015_0_0_11"/>
<evidence type="ECO:0000313" key="9">
    <source>
        <dbReference type="EMBL" id="ABP55493.1"/>
    </source>
</evidence>
<dbReference type="InterPro" id="IPR050091">
    <property type="entry name" value="PKS_NRPS_Biosynth_Enz"/>
</dbReference>
<dbReference type="Pfam" id="PF00698">
    <property type="entry name" value="Acyl_transf_1"/>
    <property type="match status" value="1"/>
</dbReference>
<dbReference type="InterPro" id="IPR014031">
    <property type="entry name" value="Ketoacyl_synth_C"/>
</dbReference>
<evidence type="ECO:0000256" key="1">
    <source>
        <dbReference type="ARBA" id="ARBA00022450"/>
    </source>
</evidence>
<dbReference type="Pfam" id="PF16197">
    <property type="entry name" value="KAsynt_C_assoc"/>
    <property type="match status" value="1"/>
</dbReference>
<feature type="domain" description="Carrier" evidence="6">
    <location>
        <begin position="550"/>
        <end position="625"/>
    </location>
</feature>
<dbReference type="SUPFAM" id="SSF55729">
    <property type="entry name" value="Acyl-CoA N-acyltransferases (Nat)"/>
    <property type="match status" value="1"/>
</dbReference>
<evidence type="ECO:0000313" key="10">
    <source>
        <dbReference type="Proteomes" id="UP000000235"/>
    </source>
</evidence>
<dbReference type="InterPro" id="IPR018201">
    <property type="entry name" value="Ketoacyl_synth_AS"/>
</dbReference>
<dbReference type="Pfam" id="PF00501">
    <property type="entry name" value="AMP-binding"/>
    <property type="match status" value="1"/>
</dbReference>
<dbReference type="GO" id="GO:0004312">
    <property type="term" value="F:fatty acid synthase activity"/>
    <property type="evidence" value="ECO:0007669"/>
    <property type="project" value="TreeGrafter"/>
</dbReference>
<dbReference type="InterPro" id="IPR016036">
    <property type="entry name" value="Malonyl_transacylase_ACP-bd"/>
</dbReference>
<dbReference type="InterPro" id="IPR009081">
    <property type="entry name" value="PP-bd_ACP"/>
</dbReference>
<dbReference type="InterPro" id="IPR014043">
    <property type="entry name" value="Acyl_transferase_dom"/>
</dbReference>
<dbReference type="InterPro" id="IPR000873">
    <property type="entry name" value="AMP-dep_synth/lig_dom"/>
</dbReference>
<accession>A4X9C6</accession>
<dbReference type="InterPro" id="IPR032821">
    <property type="entry name" value="PKS_assoc"/>
</dbReference>
<reference evidence="10" key="1">
    <citation type="journal article" date="2007" name="Proc. Natl. Acad. Sci. U.S.A.">
        <title>Genome sequencing reveals complex secondary metabolome in the marine actinomycete Salinispora tropica.</title>
        <authorList>
            <person name="Udwary D.W."/>
            <person name="Zeigler L."/>
            <person name="Asolkar R.N."/>
            <person name="Singan V."/>
            <person name="Lapidus A."/>
            <person name="Fenical W."/>
            <person name="Jensen P.R."/>
            <person name="Moore B.S."/>
        </authorList>
    </citation>
    <scope>NUCLEOTIDE SEQUENCE [LARGE SCALE GENOMIC DNA]</scope>
    <source>
        <strain evidence="10">ATCC BAA-916 / DSM 44818 / CNB-440</strain>
    </source>
</reference>
<dbReference type="GO" id="GO:0004315">
    <property type="term" value="F:3-oxoacyl-[acyl-carrier-protein] synthase activity"/>
    <property type="evidence" value="ECO:0007669"/>
    <property type="project" value="InterPro"/>
</dbReference>
<dbReference type="Pfam" id="PF13193">
    <property type="entry name" value="AMP-binding_C"/>
    <property type="match status" value="1"/>
</dbReference>
<dbReference type="PROSITE" id="PS00455">
    <property type="entry name" value="AMP_BINDING"/>
    <property type="match status" value="1"/>
</dbReference>
<evidence type="ECO:0000259" key="7">
    <source>
        <dbReference type="PROSITE" id="PS51186"/>
    </source>
</evidence>
<dbReference type="InterPro" id="IPR014030">
    <property type="entry name" value="Ketoacyl_synth_N"/>
</dbReference>
<feature type="domain" description="N-acetyltransferase" evidence="7">
    <location>
        <begin position="2074"/>
        <end position="2237"/>
    </location>
</feature>
<dbReference type="KEGG" id="stp:Strop_3056"/>
<dbReference type="InterPro" id="IPR013120">
    <property type="entry name" value="FAR_NAD-bd"/>
</dbReference>
<dbReference type="SMART" id="SM00823">
    <property type="entry name" value="PKS_PP"/>
    <property type="match status" value="2"/>
</dbReference>
<keyword evidence="4" id="KW-0012">Acyltransferase</keyword>
<dbReference type="Pfam" id="PF07993">
    <property type="entry name" value="NAD_binding_4"/>
    <property type="match status" value="1"/>
</dbReference>
<dbReference type="Gene3D" id="3.40.47.10">
    <property type="match status" value="1"/>
</dbReference>
<dbReference type="eggNOG" id="COG3321">
    <property type="taxonomic scope" value="Bacteria"/>
</dbReference>